<reference evidence="2 3" key="1">
    <citation type="submission" date="2023-03" db="EMBL/GenBank/DDBJ databases">
        <title>High-quality genome of Scylla paramamosain provides insights in environmental adaptation.</title>
        <authorList>
            <person name="Zhang L."/>
        </authorList>
    </citation>
    <scope>NUCLEOTIDE SEQUENCE [LARGE SCALE GENOMIC DNA]</scope>
    <source>
        <strain evidence="2">LZ_2023a</strain>
        <tissue evidence="2">Muscle</tissue>
    </source>
</reference>
<gene>
    <name evidence="2" type="ORF">O3P69_001028</name>
</gene>
<feature type="region of interest" description="Disordered" evidence="1">
    <location>
        <begin position="32"/>
        <end position="66"/>
    </location>
</feature>
<accession>A0AAW0UQW9</accession>
<name>A0AAW0UQW9_SCYPA</name>
<dbReference type="AlphaFoldDB" id="A0AAW0UQW9"/>
<organism evidence="2 3">
    <name type="scientific">Scylla paramamosain</name>
    <name type="common">Mud crab</name>
    <dbReference type="NCBI Taxonomy" id="85552"/>
    <lineage>
        <taxon>Eukaryota</taxon>
        <taxon>Metazoa</taxon>
        <taxon>Ecdysozoa</taxon>
        <taxon>Arthropoda</taxon>
        <taxon>Crustacea</taxon>
        <taxon>Multicrustacea</taxon>
        <taxon>Malacostraca</taxon>
        <taxon>Eumalacostraca</taxon>
        <taxon>Eucarida</taxon>
        <taxon>Decapoda</taxon>
        <taxon>Pleocyemata</taxon>
        <taxon>Brachyura</taxon>
        <taxon>Eubrachyura</taxon>
        <taxon>Portunoidea</taxon>
        <taxon>Portunidae</taxon>
        <taxon>Portuninae</taxon>
        <taxon>Scylla</taxon>
    </lineage>
</organism>
<keyword evidence="3" id="KW-1185">Reference proteome</keyword>
<comment type="caution">
    <text evidence="2">The sequence shown here is derived from an EMBL/GenBank/DDBJ whole genome shotgun (WGS) entry which is preliminary data.</text>
</comment>
<evidence type="ECO:0000313" key="3">
    <source>
        <dbReference type="Proteomes" id="UP001487740"/>
    </source>
</evidence>
<sequence length="66" mass="7452">MREPYGEATSDRHCGGAGRLLLVRNKLAITPWGHREGEESDPLYQSKQVTTSHRDQPTPVTHPWPC</sequence>
<proteinExistence type="predicted"/>
<dbReference type="EMBL" id="JARAKH010000008">
    <property type="protein sequence ID" value="KAK8401613.1"/>
    <property type="molecule type" value="Genomic_DNA"/>
</dbReference>
<evidence type="ECO:0000256" key="1">
    <source>
        <dbReference type="SAM" id="MobiDB-lite"/>
    </source>
</evidence>
<protein>
    <submittedName>
        <fullName evidence="2">Uncharacterized protein</fullName>
    </submittedName>
</protein>
<dbReference type="Proteomes" id="UP001487740">
    <property type="component" value="Unassembled WGS sequence"/>
</dbReference>
<evidence type="ECO:0000313" key="2">
    <source>
        <dbReference type="EMBL" id="KAK8401613.1"/>
    </source>
</evidence>